<dbReference type="GeneID" id="84233327"/>
<name>A0AA51YL69_9EURY</name>
<dbReference type="RefSeq" id="WP_309310483.1">
    <property type="nucleotide sequence ID" value="NZ_CP133592.1"/>
</dbReference>
<sequence>MNILYDVRDWFYECDRFLFLAEVHYLRENVIPSEHRFSEELTSSKLDDLLCNLKNLSEESDYCVTSDKCVSKDELLMLKETLDNISSGKWDDMDAECVAKAKRIVHKLANAVNADIIKTNDMRGCPSIYDACRII</sequence>
<dbReference type="EMBL" id="CP133592">
    <property type="protein sequence ID" value="WMW24674.1"/>
    <property type="molecule type" value="Genomic_DNA"/>
</dbReference>
<gene>
    <name evidence="1" type="ORF">RE474_11380</name>
</gene>
<reference evidence="1 2" key="1">
    <citation type="submission" date="2023-08" db="EMBL/GenBank/DDBJ databases">
        <title>Methanolobus mangrovi sp. nov. and Methanolobus sediminis sp. nov, two novel methylotrophic methanogens isolated from mangrove sediments in China.</title>
        <authorList>
            <person name="Zhou J."/>
        </authorList>
    </citation>
    <scope>NUCLEOTIDE SEQUENCE [LARGE SCALE GENOMIC DNA]</scope>
    <source>
        <strain evidence="1 2">FTZ6</strain>
    </source>
</reference>
<keyword evidence="2" id="KW-1185">Reference proteome</keyword>
<organism evidence="1 2">
    <name type="scientific">Methanolobus sediminis</name>
    <dbReference type="NCBI Taxonomy" id="3072978"/>
    <lineage>
        <taxon>Archaea</taxon>
        <taxon>Methanobacteriati</taxon>
        <taxon>Methanobacteriota</taxon>
        <taxon>Stenosarchaea group</taxon>
        <taxon>Methanomicrobia</taxon>
        <taxon>Methanosarcinales</taxon>
        <taxon>Methanosarcinaceae</taxon>
        <taxon>Methanolobus</taxon>
    </lineage>
</organism>
<dbReference type="KEGG" id="mseb:RE474_11380"/>
<protein>
    <submittedName>
        <fullName evidence="1">Uncharacterized protein</fullName>
    </submittedName>
</protein>
<accession>A0AA51YL69</accession>
<dbReference type="Proteomes" id="UP001182908">
    <property type="component" value="Chromosome"/>
</dbReference>
<proteinExistence type="predicted"/>
<evidence type="ECO:0000313" key="2">
    <source>
        <dbReference type="Proteomes" id="UP001182908"/>
    </source>
</evidence>
<evidence type="ECO:0000313" key="1">
    <source>
        <dbReference type="EMBL" id="WMW24674.1"/>
    </source>
</evidence>
<dbReference type="AlphaFoldDB" id="A0AA51YL69"/>